<dbReference type="RefSeq" id="WP_264712710.1">
    <property type="nucleotide sequence ID" value="NZ_JAPDNT010000002.1"/>
</dbReference>
<dbReference type="AlphaFoldDB" id="A0AA41YK63"/>
<dbReference type="Pfam" id="PF13510">
    <property type="entry name" value="Fer2_4"/>
    <property type="match status" value="1"/>
</dbReference>
<dbReference type="Proteomes" id="UP001165679">
    <property type="component" value="Unassembled WGS sequence"/>
</dbReference>
<evidence type="ECO:0000256" key="1">
    <source>
        <dbReference type="ARBA" id="ARBA00023002"/>
    </source>
</evidence>
<evidence type="ECO:0000313" key="3">
    <source>
        <dbReference type="Proteomes" id="UP001165679"/>
    </source>
</evidence>
<proteinExistence type="predicted"/>
<dbReference type="SUPFAM" id="SSF54292">
    <property type="entry name" value="2Fe-2S ferredoxin-like"/>
    <property type="match status" value="1"/>
</dbReference>
<dbReference type="GO" id="GO:0016491">
    <property type="term" value="F:oxidoreductase activity"/>
    <property type="evidence" value="ECO:0007669"/>
    <property type="project" value="UniProtKB-KW"/>
</dbReference>
<reference evidence="2" key="1">
    <citation type="submission" date="2022-09" db="EMBL/GenBank/DDBJ databases">
        <title>Rhodovastum sp. nov. RN2-1 isolated from soil in Seongnam, South Korea.</title>
        <authorList>
            <person name="Le N.T."/>
        </authorList>
    </citation>
    <scope>NUCLEOTIDE SEQUENCE</scope>
    <source>
        <strain evidence="2">RN2-1</strain>
    </source>
</reference>
<evidence type="ECO:0000313" key="2">
    <source>
        <dbReference type="EMBL" id="MCW3474090.1"/>
    </source>
</evidence>
<accession>A0AA41YK63</accession>
<comment type="caution">
    <text evidence="2">The sequence shown here is derived from an EMBL/GenBank/DDBJ whole genome shotgun (WGS) entry which is preliminary data.</text>
</comment>
<protein>
    <submittedName>
        <fullName evidence="2">(2Fe-2S)-binding protein</fullName>
    </submittedName>
</protein>
<dbReference type="GO" id="GO:0051536">
    <property type="term" value="F:iron-sulfur cluster binding"/>
    <property type="evidence" value="ECO:0007669"/>
    <property type="project" value="InterPro"/>
</dbReference>
<dbReference type="EMBL" id="JAPDNT010000002">
    <property type="protein sequence ID" value="MCW3474090.1"/>
    <property type="molecule type" value="Genomic_DNA"/>
</dbReference>
<keyword evidence="3" id="KW-1185">Reference proteome</keyword>
<dbReference type="Gene3D" id="3.10.20.440">
    <property type="entry name" value="2Fe-2S iron-sulphur cluster binding domain, sarcosine oxidase, alpha subunit, N-terminal domain"/>
    <property type="match status" value="1"/>
</dbReference>
<sequence>MFRRLEDARADISFSFEGREVTARPGDSVAAALLAAGLRSFRATPVSGAPRAPWCMMGACFDCLVEIDGVASRQACMTQVAPGMRVRRQRGAKALESDPAAETAA</sequence>
<keyword evidence="1" id="KW-0560">Oxidoreductase</keyword>
<name>A0AA41YK63_9PROT</name>
<reference evidence="2" key="2">
    <citation type="submission" date="2022-10" db="EMBL/GenBank/DDBJ databases">
        <authorList>
            <person name="Trinh H.N."/>
        </authorList>
    </citation>
    <scope>NUCLEOTIDE SEQUENCE</scope>
    <source>
        <strain evidence="2">RN2-1</strain>
    </source>
</reference>
<gene>
    <name evidence="2" type="ORF">OL599_05815</name>
</gene>
<organism evidence="2 3">
    <name type="scientific">Limobrevibacterium gyesilva</name>
    <dbReference type="NCBI Taxonomy" id="2991712"/>
    <lineage>
        <taxon>Bacteria</taxon>
        <taxon>Pseudomonadati</taxon>
        <taxon>Pseudomonadota</taxon>
        <taxon>Alphaproteobacteria</taxon>
        <taxon>Acetobacterales</taxon>
        <taxon>Acetobacteraceae</taxon>
        <taxon>Limobrevibacterium</taxon>
    </lineage>
</organism>
<dbReference type="InterPro" id="IPR036010">
    <property type="entry name" value="2Fe-2S_ferredoxin-like_sf"/>
</dbReference>
<dbReference type="InterPro" id="IPR042204">
    <property type="entry name" value="2Fe-2S-bd_N"/>
</dbReference>